<protein>
    <submittedName>
        <fullName evidence="7">Methylamine utilisation protein MauE</fullName>
    </submittedName>
</protein>
<keyword evidence="2 5" id="KW-0812">Transmembrane</keyword>
<dbReference type="RefSeq" id="WP_090928206.1">
    <property type="nucleotide sequence ID" value="NZ_FNDJ01000001.1"/>
</dbReference>
<dbReference type="STRING" id="633440.SAMN05421869_101275"/>
<feature type="transmembrane region" description="Helical" evidence="5">
    <location>
        <begin position="6"/>
        <end position="27"/>
    </location>
</feature>
<evidence type="ECO:0000256" key="2">
    <source>
        <dbReference type="ARBA" id="ARBA00022692"/>
    </source>
</evidence>
<feature type="transmembrane region" description="Helical" evidence="5">
    <location>
        <begin position="137"/>
        <end position="157"/>
    </location>
</feature>
<keyword evidence="3 5" id="KW-1133">Transmembrane helix</keyword>
<dbReference type="EMBL" id="FNDJ01000001">
    <property type="protein sequence ID" value="SDH02320.1"/>
    <property type="molecule type" value="Genomic_DNA"/>
</dbReference>
<feature type="transmembrane region" description="Helical" evidence="5">
    <location>
        <begin position="48"/>
        <end position="67"/>
    </location>
</feature>
<accession>A0A1G7Z2A7</accession>
<feature type="domain" description="Methylamine utilisation protein MauE" evidence="6">
    <location>
        <begin position="1"/>
        <end position="129"/>
    </location>
</feature>
<evidence type="ECO:0000259" key="6">
    <source>
        <dbReference type="Pfam" id="PF07291"/>
    </source>
</evidence>
<keyword evidence="8" id="KW-1185">Reference proteome</keyword>
<evidence type="ECO:0000256" key="5">
    <source>
        <dbReference type="SAM" id="Phobius"/>
    </source>
</evidence>
<reference evidence="7 8" key="1">
    <citation type="submission" date="2016-10" db="EMBL/GenBank/DDBJ databases">
        <authorList>
            <person name="de Groot N.N."/>
        </authorList>
    </citation>
    <scope>NUCLEOTIDE SEQUENCE [LARGE SCALE GENOMIC DNA]</scope>
    <source>
        <strain evidence="7 8">CGMCC 4.6533</strain>
    </source>
</reference>
<evidence type="ECO:0000313" key="7">
    <source>
        <dbReference type="EMBL" id="SDH02320.1"/>
    </source>
</evidence>
<dbReference type="AlphaFoldDB" id="A0A1G7Z2A7"/>
<proteinExistence type="predicted"/>
<name>A0A1G7Z2A7_9ACTN</name>
<keyword evidence="4 5" id="KW-0472">Membrane</keyword>
<evidence type="ECO:0000256" key="4">
    <source>
        <dbReference type="ARBA" id="ARBA00023136"/>
    </source>
</evidence>
<dbReference type="Pfam" id="PF07291">
    <property type="entry name" value="MauE"/>
    <property type="match status" value="1"/>
</dbReference>
<evidence type="ECO:0000256" key="1">
    <source>
        <dbReference type="ARBA" id="ARBA00004141"/>
    </source>
</evidence>
<evidence type="ECO:0000256" key="3">
    <source>
        <dbReference type="ARBA" id="ARBA00022989"/>
    </source>
</evidence>
<gene>
    <name evidence="7" type="ORF">SAMN05421869_101275</name>
</gene>
<evidence type="ECO:0000313" key="8">
    <source>
        <dbReference type="Proteomes" id="UP000199202"/>
    </source>
</evidence>
<dbReference type="GO" id="GO:0030416">
    <property type="term" value="P:methylamine metabolic process"/>
    <property type="evidence" value="ECO:0007669"/>
    <property type="project" value="InterPro"/>
</dbReference>
<sequence length="174" mass="18324">MQYLVLGAEFLIGTVFVAAVMSKLVAFHAFDQSLREMRVLPARWAYPVSLAVVAAECAVFLCLAVPVAAPAGFALACFLMGAFSLAILMALRRRRQVPCRCFGSSTTPLGMAHVIRNGVLAVVAATGLLLSDRDTTGEAAAILVTAITGTLLGITAARLDDVIKLFQPVSAGRE</sequence>
<comment type="subcellular location">
    <subcellularLocation>
        <location evidence="1">Membrane</location>
        <topology evidence="1">Multi-pass membrane protein</topology>
    </subcellularLocation>
</comment>
<feature type="transmembrane region" description="Helical" evidence="5">
    <location>
        <begin position="112"/>
        <end position="131"/>
    </location>
</feature>
<organism evidence="7 8">
    <name type="scientific">Nonomuraea jiangxiensis</name>
    <dbReference type="NCBI Taxonomy" id="633440"/>
    <lineage>
        <taxon>Bacteria</taxon>
        <taxon>Bacillati</taxon>
        <taxon>Actinomycetota</taxon>
        <taxon>Actinomycetes</taxon>
        <taxon>Streptosporangiales</taxon>
        <taxon>Streptosporangiaceae</taxon>
        <taxon>Nonomuraea</taxon>
    </lineage>
</organism>
<dbReference type="GO" id="GO:0016020">
    <property type="term" value="C:membrane"/>
    <property type="evidence" value="ECO:0007669"/>
    <property type="project" value="UniProtKB-SubCell"/>
</dbReference>
<dbReference type="UniPathway" id="UPA00895"/>
<dbReference type="OrthoDB" id="3430313at2"/>
<feature type="transmembrane region" description="Helical" evidence="5">
    <location>
        <begin position="73"/>
        <end position="91"/>
    </location>
</feature>
<dbReference type="Proteomes" id="UP000199202">
    <property type="component" value="Unassembled WGS sequence"/>
</dbReference>
<dbReference type="InterPro" id="IPR009908">
    <property type="entry name" value="Methylamine_util_MauE"/>
</dbReference>